<feature type="compositionally biased region" description="Polar residues" evidence="4">
    <location>
        <begin position="145"/>
        <end position="163"/>
    </location>
</feature>
<dbReference type="Proteomes" id="UP001054889">
    <property type="component" value="Unassembled WGS sequence"/>
</dbReference>
<evidence type="ECO:0000313" key="5">
    <source>
        <dbReference type="EMBL" id="GJN04326.1"/>
    </source>
</evidence>
<reference evidence="5" key="1">
    <citation type="journal article" date="2018" name="DNA Res.">
        <title>Multiple hybrid de novo genome assembly of finger millet, an orphan allotetraploid crop.</title>
        <authorList>
            <person name="Hatakeyama M."/>
            <person name="Aluri S."/>
            <person name="Balachadran M.T."/>
            <person name="Sivarajan S.R."/>
            <person name="Patrignani A."/>
            <person name="Gruter S."/>
            <person name="Poveda L."/>
            <person name="Shimizu-Inatsugi R."/>
            <person name="Baeten J."/>
            <person name="Francoijs K.J."/>
            <person name="Nataraja K.N."/>
            <person name="Reddy Y.A.N."/>
            <person name="Phadnis S."/>
            <person name="Ravikumar R.L."/>
            <person name="Schlapbach R."/>
            <person name="Sreeman S.M."/>
            <person name="Shimizu K.K."/>
        </authorList>
    </citation>
    <scope>NUCLEOTIDE SEQUENCE</scope>
</reference>
<dbReference type="Pfam" id="PF00257">
    <property type="entry name" value="Dehydrin"/>
    <property type="match status" value="2"/>
</dbReference>
<organism evidence="5 6">
    <name type="scientific">Eleusine coracana subsp. coracana</name>
    <dbReference type="NCBI Taxonomy" id="191504"/>
    <lineage>
        <taxon>Eukaryota</taxon>
        <taxon>Viridiplantae</taxon>
        <taxon>Streptophyta</taxon>
        <taxon>Embryophyta</taxon>
        <taxon>Tracheophyta</taxon>
        <taxon>Spermatophyta</taxon>
        <taxon>Magnoliopsida</taxon>
        <taxon>Liliopsida</taxon>
        <taxon>Poales</taxon>
        <taxon>Poaceae</taxon>
        <taxon>PACMAD clade</taxon>
        <taxon>Chloridoideae</taxon>
        <taxon>Cynodonteae</taxon>
        <taxon>Eleusininae</taxon>
        <taxon>Eleusine</taxon>
    </lineage>
</organism>
<sequence>MAQQHGHATTGVDAYGNPVAVHGGMAGHGPAVAGAPAAGTGAQFQPAAAVEQRPRGILHPSSSSSSSSSSEDDGTGGRRKKGIKQKIKEKLPGGNKGNQPQPGTTAAGTFAQPQGPAGTYGQQGHAAGTGAVTGTYGQPGHAGMANNTYGQPVQHGHNGTTNAYEHGHAGTAGTYGQPHAGATGGTYGQPGYAGMTGPVGTHAATGEKKGIMDKIKEKLPGHH</sequence>
<accession>A0AAV5D227</accession>
<evidence type="ECO:0000313" key="6">
    <source>
        <dbReference type="Proteomes" id="UP001054889"/>
    </source>
</evidence>
<dbReference type="PANTHER" id="PTHR33346">
    <property type="entry name" value="DEHYDRIN XERO 2-RELATED"/>
    <property type="match status" value="1"/>
</dbReference>
<evidence type="ECO:0000256" key="1">
    <source>
        <dbReference type="ARBA" id="ARBA00008403"/>
    </source>
</evidence>
<gene>
    <name evidence="5" type="primary">ga21868</name>
    <name evidence="5" type="ORF">PR202_ga21868</name>
</gene>
<dbReference type="PROSITE" id="PS00823">
    <property type="entry name" value="DEHYDRIN_2"/>
    <property type="match status" value="2"/>
</dbReference>
<dbReference type="GO" id="GO:0009414">
    <property type="term" value="P:response to water deprivation"/>
    <property type="evidence" value="ECO:0007669"/>
    <property type="project" value="TreeGrafter"/>
</dbReference>
<evidence type="ECO:0000256" key="2">
    <source>
        <dbReference type="ARBA" id="ARBA00023016"/>
    </source>
</evidence>
<dbReference type="PANTHER" id="PTHR33346:SF57">
    <property type="entry name" value="DEHYDRIN RAB16B"/>
    <property type="match status" value="1"/>
</dbReference>
<evidence type="ECO:0000256" key="3">
    <source>
        <dbReference type="RuleBase" id="RU003995"/>
    </source>
</evidence>
<dbReference type="GO" id="GO:0009631">
    <property type="term" value="P:cold acclimation"/>
    <property type="evidence" value="ECO:0007669"/>
    <property type="project" value="TreeGrafter"/>
</dbReference>
<feature type="compositionally biased region" description="Low complexity" evidence="4">
    <location>
        <begin position="117"/>
        <end position="138"/>
    </location>
</feature>
<dbReference type="EMBL" id="BQKI01000011">
    <property type="protein sequence ID" value="GJN04326.1"/>
    <property type="molecule type" value="Genomic_DNA"/>
</dbReference>
<dbReference type="GO" id="GO:0009737">
    <property type="term" value="P:response to abscisic acid"/>
    <property type="evidence" value="ECO:0007669"/>
    <property type="project" value="TreeGrafter"/>
</dbReference>
<feature type="region of interest" description="Disordered" evidence="4">
    <location>
        <begin position="1"/>
        <end position="223"/>
    </location>
</feature>
<dbReference type="InterPro" id="IPR030513">
    <property type="entry name" value="Dehydrin_CS"/>
</dbReference>
<feature type="compositionally biased region" description="Basic and acidic residues" evidence="4">
    <location>
        <begin position="205"/>
        <end position="223"/>
    </location>
</feature>
<proteinExistence type="inferred from homology"/>
<protein>
    <recommendedName>
        <fullName evidence="7">Dehydrin</fullName>
    </recommendedName>
</protein>
<feature type="compositionally biased region" description="Low complexity" evidence="4">
    <location>
        <begin position="18"/>
        <end position="49"/>
    </location>
</feature>
<dbReference type="InterPro" id="IPR000167">
    <property type="entry name" value="Dehydrin"/>
</dbReference>
<keyword evidence="2" id="KW-0346">Stress response</keyword>
<comment type="similarity">
    <text evidence="1 3">Belongs to the plant dehydrin family.</text>
</comment>
<dbReference type="AlphaFoldDB" id="A0AAV5D227"/>
<name>A0AAV5D227_ELECO</name>
<evidence type="ECO:0000256" key="4">
    <source>
        <dbReference type="SAM" id="MobiDB-lite"/>
    </source>
</evidence>
<keyword evidence="6" id="KW-1185">Reference proteome</keyword>
<dbReference type="GO" id="GO:0005829">
    <property type="term" value="C:cytosol"/>
    <property type="evidence" value="ECO:0007669"/>
    <property type="project" value="TreeGrafter"/>
</dbReference>
<evidence type="ECO:0008006" key="7">
    <source>
        <dbReference type="Google" id="ProtNLM"/>
    </source>
</evidence>
<reference evidence="5" key="2">
    <citation type="submission" date="2021-12" db="EMBL/GenBank/DDBJ databases">
        <title>Resequencing data analysis of finger millet.</title>
        <authorList>
            <person name="Hatakeyama M."/>
            <person name="Aluri S."/>
            <person name="Balachadran M.T."/>
            <person name="Sivarajan S.R."/>
            <person name="Poveda L."/>
            <person name="Shimizu-Inatsugi R."/>
            <person name="Schlapbach R."/>
            <person name="Sreeman S.M."/>
            <person name="Shimizu K.K."/>
        </authorList>
    </citation>
    <scope>NUCLEOTIDE SEQUENCE</scope>
</reference>
<dbReference type="PROSITE" id="PS00315">
    <property type="entry name" value="DEHYDRIN_1"/>
    <property type="match status" value="1"/>
</dbReference>
<comment type="caution">
    <text evidence="5">The sequence shown here is derived from an EMBL/GenBank/DDBJ whole genome shotgun (WGS) entry which is preliminary data.</text>
</comment>